<feature type="transmembrane region" description="Helical" evidence="1">
    <location>
        <begin position="58"/>
        <end position="80"/>
    </location>
</feature>
<keyword evidence="3" id="KW-1185">Reference proteome</keyword>
<proteinExistence type="predicted"/>
<evidence type="ECO:0000313" key="3">
    <source>
        <dbReference type="Proteomes" id="UP000286415"/>
    </source>
</evidence>
<evidence type="ECO:0000256" key="1">
    <source>
        <dbReference type="SAM" id="Phobius"/>
    </source>
</evidence>
<dbReference type="Proteomes" id="UP000286415">
    <property type="component" value="Unassembled WGS sequence"/>
</dbReference>
<accession>A0A8T1MCH4</accession>
<gene>
    <name evidence="2" type="ORF">CSKR_200393</name>
</gene>
<name>A0A8T1MCH4_CLOSI</name>
<protein>
    <submittedName>
        <fullName evidence="2">Uncharacterized protein</fullName>
    </submittedName>
</protein>
<organism evidence="2 3">
    <name type="scientific">Clonorchis sinensis</name>
    <name type="common">Chinese liver fluke</name>
    <dbReference type="NCBI Taxonomy" id="79923"/>
    <lineage>
        <taxon>Eukaryota</taxon>
        <taxon>Metazoa</taxon>
        <taxon>Spiralia</taxon>
        <taxon>Lophotrochozoa</taxon>
        <taxon>Platyhelminthes</taxon>
        <taxon>Trematoda</taxon>
        <taxon>Digenea</taxon>
        <taxon>Opisthorchiida</taxon>
        <taxon>Opisthorchiata</taxon>
        <taxon>Opisthorchiidae</taxon>
        <taxon>Clonorchis</taxon>
    </lineage>
</organism>
<reference evidence="2 3" key="1">
    <citation type="journal article" date="2018" name="Biotechnol. Adv.">
        <title>Improved genomic resources and new bioinformatic workflow for the carcinogenic parasite Clonorchis sinensis: Biotechnological implications.</title>
        <authorList>
            <person name="Wang D."/>
            <person name="Korhonen P.K."/>
            <person name="Gasser R.B."/>
            <person name="Young N.D."/>
        </authorList>
    </citation>
    <scope>NUCLEOTIDE SEQUENCE [LARGE SCALE GENOMIC DNA]</scope>
    <source>
        <strain evidence="2">Cs-k2</strain>
    </source>
</reference>
<keyword evidence="1" id="KW-0812">Transmembrane</keyword>
<dbReference type="AlphaFoldDB" id="A0A8T1MCH4"/>
<sequence>MLGMYSDIAVVFLPQPNMQSTSMHSYQLMTSITISFCACIQSNCHSVLLSRQNHSRDFFLVVDHLLGIFSSSTAFSLLYMQVSFSFFTGSPSPILHPSPPSLPPLDIKCA</sequence>
<reference evidence="2 3" key="2">
    <citation type="journal article" date="2021" name="Genomics">
        <title>High-quality reference genome for Clonorchis sinensis.</title>
        <authorList>
            <person name="Young N.D."/>
            <person name="Stroehlein A.J."/>
            <person name="Kinkar L."/>
            <person name="Wang T."/>
            <person name="Sohn W.M."/>
            <person name="Chang B.C.H."/>
            <person name="Kaur P."/>
            <person name="Weisz D."/>
            <person name="Dudchenko O."/>
            <person name="Aiden E.L."/>
            <person name="Korhonen P.K."/>
            <person name="Gasser R.B."/>
        </authorList>
    </citation>
    <scope>NUCLEOTIDE SEQUENCE [LARGE SCALE GENOMIC DNA]</scope>
    <source>
        <strain evidence="2">Cs-k2</strain>
    </source>
</reference>
<keyword evidence="1" id="KW-1133">Transmembrane helix</keyword>
<dbReference type="EMBL" id="NIRI02000042">
    <property type="protein sequence ID" value="KAG5447094.1"/>
    <property type="molecule type" value="Genomic_DNA"/>
</dbReference>
<keyword evidence="1" id="KW-0472">Membrane</keyword>
<evidence type="ECO:0000313" key="2">
    <source>
        <dbReference type="EMBL" id="KAG5447094.1"/>
    </source>
</evidence>
<comment type="caution">
    <text evidence="2">The sequence shown here is derived from an EMBL/GenBank/DDBJ whole genome shotgun (WGS) entry which is preliminary data.</text>
</comment>